<dbReference type="GO" id="GO:0007219">
    <property type="term" value="P:Notch signaling pathway"/>
    <property type="evidence" value="ECO:0007669"/>
    <property type="project" value="UniProtKB-KW"/>
</dbReference>
<evidence type="ECO:0000256" key="5">
    <source>
        <dbReference type="ARBA" id="ARBA00022989"/>
    </source>
</evidence>
<evidence type="ECO:0000256" key="7">
    <source>
        <dbReference type="SAM" id="Phobius"/>
    </source>
</evidence>
<keyword evidence="3 7" id="KW-0812">Transmembrane</keyword>
<feature type="transmembrane region" description="Helical" evidence="7">
    <location>
        <begin position="204"/>
        <end position="226"/>
    </location>
</feature>
<keyword evidence="5 7" id="KW-1133">Transmembrane helix</keyword>
<feature type="transmembrane region" description="Helical" evidence="7">
    <location>
        <begin position="33"/>
        <end position="56"/>
    </location>
</feature>
<evidence type="ECO:0000256" key="3">
    <source>
        <dbReference type="ARBA" id="ARBA00022692"/>
    </source>
</evidence>
<evidence type="ECO:0000256" key="2">
    <source>
        <dbReference type="ARBA" id="ARBA00005577"/>
    </source>
</evidence>
<evidence type="ECO:0000256" key="4">
    <source>
        <dbReference type="ARBA" id="ARBA00022976"/>
    </source>
</evidence>
<dbReference type="Pfam" id="PF06105">
    <property type="entry name" value="Aph-1"/>
    <property type="match status" value="1"/>
</dbReference>
<keyword evidence="4" id="KW-0914">Notch signaling pathway</keyword>
<dbReference type="InterPro" id="IPR009294">
    <property type="entry name" value="Aph-1"/>
</dbReference>
<evidence type="ECO:0000256" key="1">
    <source>
        <dbReference type="ARBA" id="ARBA00004141"/>
    </source>
</evidence>
<keyword evidence="6 7" id="KW-0472">Membrane</keyword>
<dbReference type="GO" id="GO:0016485">
    <property type="term" value="P:protein processing"/>
    <property type="evidence" value="ECO:0007669"/>
    <property type="project" value="InterPro"/>
</dbReference>
<comment type="subcellular location">
    <subcellularLocation>
        <location evidence="1">Membrane</location>
        <topology evidence="1">Multi-pass membrane protein</topology>
    </subcellularLocation>
</comment>
<sequence>MTLAEFFGCSLLAFGPPLSMFIITVVHDPIRVIILIAASFFWLLSLLLSSILWFAVVPLRQHLAFGVVFSVIIQEVFRYIVYRILRKTEKGLQEVAENSRVTENKHILAYVSGLGFGITSGLFALVNVLADSAGPATVGIKGIGSENFFITSAAQTLCMIILHTCWNIIFFNALDTSRYAHLSSVLLSHMFVSCLTLLNKQQMYVATLLPNYIVTILMIILAYKVAGGTWTSFKKFISCK</sequence>
<evidence type="ECO:0000256" key="6">
    <source>
        <dbReference type="ARBA" id="ARBA00023136"/>
    </source>
</evidence>
<comment type="similarity">
    <text evidence="2">Belongs to the APH-1 family.</text>
</comment>
<dbReference type="EMBL" id="GDAI01001686">
    <property type="protein sequence ID" value="JAI15917.1"/>
    <property type="molecule type" value="mRNA"/>
</dbReference>
<dbReference type="PANTHER" id="PTHR12889">
    <property type="entry name" value="GAMMA-SECRETASE SUBUNIT APH-1"/>
    <property type="match status" value="1"/>
</dbReference>
<evidence type="ECO:0000313" key="8">
    <source>
        <dbReference type="EMBL" id="JAI15917.1"/>
    </source>
</evidence>
<reference evidence="8" key="1">
    <citation type="journal article" date="2015" name="Insect Biochem. Mol. Biol.">
        <title>An insight into the sialome of the horse fly, Tabanus bromius.</title>
        <authorList>
            <person name="Ribeiro J.M."/>
            <person name="Kazimirova M."/>
            <person name="Takac P."/>
            <person name="Andersen J.F."/>
            <person name="Francischetti I.M."/>
        </authorList>
    </citation>
    <scope>NUCLEOTIDE SEQUENCE</scope>
</reference>
<feature type="transmembrane region" description="Helical" evidence="7">
    <location>
        <begin position="6"/>
        <end position="26"/>
    </location>
</feature>
<feature type="transmembrane region" description="Helical" evidence="7">
    <location>
        <begin position="62"/>
        <end position="81"/>
    </location>
</feature>
<accession>A0A0K8TNE8</accession>
<protein>
    <submittedName>
        <fullName evidence="8">Putative conserved plasma membrane protein</fullName>
    </submittedName>
</protein>
<feature type="transmembrane region" description="Helical" evidence="7">
    <location>
        <begin position="107"/>
        <end position="129"/>
    </location>
</feature>
<name>A0A0K8TNE8_TABBR</name>
<dbReference type="GO" id="GO:0016020">
    <property type="term" value="C:membrane"/>
    <property type="evidence" value="ECO:0007669"/>
    <property type="project" value="UniProtKB-SubCell"/>
</dbReference>
<feature type="transmembrane region" description="Helical" evidence="7">
    <location>
        <begin position="149"/>
        <end position="172"/>
    </location>
</feature>
<dbReference type="AlphaFoldDB" id="A0A0K8TNE8"/>
<organism evidence="8">
    <name type="scientific">Tabanus bromius</name>
    <name type="common">Band-eyed brown horse fly</name>
    <dbReference type="NCBI Taxonomy" id="304241"/>
    <lineage>
        <taxon>Eukaryota</taxon>
        <taxon>Metazoa</taxon>
        <taxon>Ecdysozoa</taxon>
        <taxon>Arthropoda</taxon>
        <taxon>Hexapoda</taxon>
        <taxon>Insecta</taxon>
        <taxon>Pterygota</taxon>
        <taxon>Neoptera</taxon>
        <taxon>Endopterygota</taxon>
        <taxon>Diptera</taxon>
        <taxon>Brachycera</taxon>
        <taxon>Tabanomorpha</taxon>
        <taxon>Tabanoidea</taxon>
        <taxon>Tabanidae</taxon>
        <taxon>Tabanus</taxon>
    </lineage>
</organism>
<proteinExistence type="evidence at transcript level"/>